<reference evidence="6 7" key="2">
    <citation type="submission" date="2021-01" db="EMBL/GenBank/DDBJ databases">
        <title>Genomic Encyclopedia of Type Strains, Phase IV (KMG-IV): sequencing the most valuable type-strain genomes for metagenomic binning, comparative biology and taxonomic classification.</title>
        <authorList>
            <person name="Goeker M."/>
        </authorList>
    </citation>
    <scope>NUCLEOTIDE SEQUENCE [LARGE SCALE GENOMIC DNA]</scope>
    <source>
        <strain evidence="6 7">DSM 6130</strain>
    </source>
</reference>
<dbReference type="GO" id="GO:0005886">
    <property type="term" value="C:plasma membrane"/>
    <property type="evidence" value="ECO:0007669"/>
    <property type="project" value="TreeGrafter"/>
</dbReference>
<evidence type="ECO:0000313" key="7">
    <source>
        <dbReference type="Proteomes" id="UP000758856"/>
    </source>
</evidence>
<dbReference type="NCBIfam" id="TIGR00254">
    <property type="entry name" value="GGDEF"/>
    <property type="match status" value="1"/>
</dbReference>
<feature type="transmembrane region" description="Helical" evidence="3">
    <location>
        <begin position="200"/>
        <end position="223"/>
    </location>
</feature>
<evidence type="ECO:0000313" key="5">
    <source>
        <dbReference type="EMBL" id="GLK56433.1"/>
    </source>
</evidence>
<feature type="transmembrane region" description="Helical" evidence="3">
    <location>
        <begin position="172"/>
        <end position="194"/>
    </location>
</feature>
<dbReference type="AlphaFoldDB" id="A0A9W6ITW1"/>
<protein>
    <recommendedName>
        <fullName evidence="1">diguanylate cyclase</fullName>
        <ecNumber evidence="1">2.7.7.65</ecNumber>
    </recommendedName>
</protein>
<gene>
    <name evidence="5" type="ORF">GCM10008170_24520</name>
    <name evidence="6" type="ORF">JOD31_002469</name>
</gene>
<dbReference type="Proteomes" id="UP001143400">
    <property type="component" value="Unassembled WGS sequence"/>
</dbReference>
<proteinExistence type="predicted"/>
<dbReference type="SMART" id="SM00267">
    <property type="entry name" value="GGDEF"/>
    <property type="match status" value="1"/>
</dbReference>
<organism evidence="5 8">
    <name type="scientific">Methylopila capsulata</name>
    <dbReference type="NCBI Taxonomy" id="61654"/>
    <lineage>
        <taxon>Bacteria</taxon>
        <taxon>Pseudomonadati</taxon>
        <taxon>Pseudomonadota</taxon>
        <taxon>Alphaproteobacteria</taxon>
        <taxon>Hyphomicrobiales</taxon>
        <taxon>Methylopilaceae</taxon>
        <taxon>Methylopila</taxon>
    </lineage>
</organism>
<feature type="domain" description="GGDEF" evidence="4">
    <location>
        <begin position="260"/>
        <end position="388"/>
    </location>
</feature>
<sequence>MRRSNAGPYPDRMFPTPDFNTLRLCSLVASVAYAGVFLSLWRGRASESHLLYWATSSAVYAGVLMTFPAVEDLASPLPGAALFAIVAVSNTLLHAGARRFDERTPVVWWMALPPPLAAIGYATPAFLGPIPGVTAKAAMETGAALGLTVSVTMTGLALLFERQATPMIGRRIAGVAILAYLPSYFVGMAAQFYAGWFEKASAVLALLSDQALLVAMYVGLIAMSGERAQQALREAALRDPLTGAWNRAALDARRSELAAAQSAVILIDVDQFKAINDQHGHAAGDAVLAAFAAAVMALSVAARGATLVRLGGDEFMAVLPRATPLRTQRFAEQVLAAARAGAPGLPAWTVSVGVSAVDIHETDLAPAMARADLALYRAKARGRNCVAA</sequence>
<keyword evidence="7" id="KW-1185">Reference proteome</keyword>
<dbReference type="EMBL" id="BSFF01000003">
    <property type="protein sequence ID" value="GLK56433.1"/>
    <property type="molecule type" value="Genomic_DNA"/>
</dbReference>
<dbReference type="GO" id="GO:0052621">
    <property type="term" value="F:diguanylate cyclase activity"/>
    <property type="evidence" value="ECO:0007669"/>
    <property type="project" value="UniProtKB-EC"/>
</dbReference>
<evidence type="ECO:0000259" key="4">
    <source>
        <dbReference type="PROSITE" id="PS50887"/>
    </source>
</evidence>
<dbReference type="CDD" id="cd01949">
    <property type="entry name" value="GGDEF"/>
    <property type="match status" value="1"/>
</dbReference>
<accession>A0A9W6ITW1</accession>
<keyword evidence="3" id="KW-0472">Membrane</keyword>
<dbReference type="RefSeq" id="WP_204950643.1">
    <property type="nucleotide sequence ID" value="NZ_BSFF01000003.1"/>
</dbReference>
<dbReference type="EMBL" id="JAFBCY010000003">
    <property type="protein sequence ID" value="MBM7852227.1"/>
    <property type="molecule type" value="Genomic_DNA"/>
</dbReference>
<feature type="transmembrane region" description="Helical" evidence="3">
    <location>
        <begin position="50"/>
        <end position="70"/>
    </location>
</feature>
<dbReference type="GO" id="GO:0043709">
    <property type="term" value="P:cell adhesion involved in single-species biofilm formation"/>
    <property type="evidence" value="ECO:0007669"/>
    <property type="project" value="TreeGrafter"/>
</dbReference>
<feature type="transmembrane region" description="Helical" evidence="3">
    <location>
        <begin position="20"/>
        <end position="38"/>
    </location>
</feature>
<dbReference type="PANTHER" id="PTHR45138">
    <property type="entry name" value="REGULATORY COMPONENTS OF SENSORY TRANSDUCTION SYSTEM"/>
    <property type="match status" value="1"/>
</dbReference>
<feature type="transmembrane region" description="Helical" evidence="3">
    <location>
        <begin position="76"/>
        <end position="95"/>
    </location>
</feature>
<dbReference type="SUPFAM" id="SSF55073">
    <property type="entry name" value="Nucleotide cyclase"/>
    <property type="match status" value="1"/>
</dbReference>
<reference evidence="5" key="1">
    <citation type="journal article" date="2014" name="Int. J. Syst. Evol. Microbiol.">
        <title>Complete genome sequence of Corynebacterium casei LMG S-19264T (=DSM 44701T), isolated from a smear-ripened cheese.</title>
        <authorList>
            <consortium name="US DOE Joint Genome Institute (JGI-PGF)"/>
            <person name="Walter F."/>
            <person name="Albersmeier A."/>
            <person name="Kalinowski J."/>
            <person name="Ruckert C."/>
        </authorList>
    </citation>
    <scope>NUCLEOTIDE SEQUENCE</scope>
    <source>
        <strain evidence="5">VKM B-1606</strain>
    </source>
</reference>
<evidence type="ECO:0000256" key="3">
    <source>
        <dbReference type="SAM" id="Phobius"/>
    </source>
</evidence>
<dbReference type="GO" id="GO:1902201">
    <property type="term" value="P:negative regulation of bacterial-type flagellum-dependent cell motility"/>
    <property type="evidence" value="ECO:0007669"/>
    <property type="project" value="TreeGrafter"/>
</dbReference>
<name>A0A9W6ITW1_9HYPH</name>
<dbReference type="InterPro" id="IPR043128">
    <property type="entry name" value="Rev_trsase/Diguanyl_cyclase"/>
</dbReference>
<keyword evidence="3" id="KW-0812">Transmembrane</keyword>
<dbReference type="Gene3D" id="3.30.70.270">
    <property type="match status" value="1"/>
</dbReference>
<dbReference type="PROSITE" id="PS50887">
    <property type="entry name" value="GGDEF"/>
    <property type="match status" value="1"/>
</dbReference>
<feature type="transmembrane region" description="Helical" evidence="3">
    <location>
        <begin position="107"/>
        <end position="130"/>
    </location>
</feature>
<evidence type="ECO:0000313" key="8">
    <source>
        <dbReference type="Proteomes" id="UP001143400"/>
    </source>
</evidence>
<reference evidence="5" key="3">
    <citation type="submission" date="2023-01" db="EMBL/GenBank/DDBJ databases">
        <authorList>
            <person name="Sun Q."/>
            <person name="Evtushenko L."/>
        </authorList>
    </citation>
    <scope>NUCLEOTIDE SEQUENCE</scope>
    <source>
        <strain evidence="5">VKM B-1606</strain>
    </source>
</reference>
<comment type="catalytic activity">
    <reaction evidence="2">
        <text>2 GTP = 3',3'-c-di-GMP + 2 diphosphate</text>
        <dbReference type="Rhea" id="RHEA:24898"/>
        <dbReference type="ChEBI" id="CHEBI:33019"/>
        <dbReference type="ChEBI" id="CHEBI:37565"/>
        <dbReference type="ChEBI" id="CHEBI:58805"/>
        <dbReference type="EC" id="2.7.7.65"/>
    </reaction>
</comment>
<evidence type="ECO:0000313" key="6">
    <source>
        <dbReference type="EMBL" id="MBM7852227.1"/>
    </source>
</evidence>
<keyword evidence="3" id="KW-1133">Transmembrane helix</keyword>
<dbReference type="InterPro" id="IPR050469">
    <property type="entry name" value="Diguanylate_Cyclase"/>
</dbReference>
<evidence type="ECO:0000256" key="1">
    <source>
        <dbReference type="ARBA" id="ARBA00012528"/>
    </source>
</evidence>
<dbReference type="Pfam" id="PF00990">
    <property type="entry name" value="GGDEF"/>
    <property type="match status" value="1"/>
</dbReference>
<comment type="caution">
    <text evidence="5">The sequence shown here is derived from an EMBL/GenBank/DDBJ whole genome shotgun (WGS) entry which is preliminary data.</text>
</comment>
<dbReference type="PANTHER" id="PTHR45138:SF9">
    <property type="entry name" value="DIGUANYLATE CYCLASE DGCM-RELATED"/>
    <property type="match status" value="1"/>
</dbReference>
<feature type="transmembrane region" description="Helical" evidence="3">
    <location>
        <begin position="142"/>
        <end position="160"/>
    </location>
</feature>
<dbReference type="InterPro" id="IPR029787">
    <property type="entry name" value="Nucleotide_cyclase"/>
</dbReference>
<dbReference type="Proteomes" id="UP000758856">
    <property type="component" value="Unassembled WGS sequence"/>
</dbReference>
<dbReference type="InterPro" id="IPR000160">
    <property type="entry name" value="GGDEF_dom"/>
</dbReference>
<dbReference type="EC" id="2.7.7.65" evidence="1"/>
<evidence type="ECO:0000256" key="2">
    <source>
        <dbReference type="ARBA" id="ARBA00034247"/>
    </source>
</evidence>